<organism evidence="1 2">
    <name type="scientific">Artomyces pyxidatus</name>
    <dbReference type="NCBI Taxonomy" id="48021"/>
    <lineage>
        <taxon>Eukaryota</taxon>
        <taxon>Fungi</taxon>
        <taxon>Dikarya</taxon>
        <taxon>Basidiomycota</taxon>
        <taxon>Agaricomycotina</taxon>
        <taxon>Agaricomycetes</taxon>
        <taxon>Russulales</taxon>
        <taxon>Auriscalpiaceae</taxon>
        <taxon>Artomyces</taxon>
    </lineage>
</organism>
<evidence type="ECO:0000313" key="1">
    <source>
        <dbReference type="EMBL" id="KAI0057624.1"/>
    </source>
</evidence>
<evidence type="ECO:0000313" key="2">
    <source>
        <dbReference type="Proteomes" id="UP000814140"/>
    </source>
</evidence>
<accession>A0ACB8SM17</accession>
<reference evidence="1" key="1">
    <citation type="submission" date="2021-03" db="EMBL/GenBank/DDBJ databases">
        <authorList>
            <consortium name="DOE Joint Genome Institute"/>
            <person name="Ahrendt S."/>
            <person name="Looney B.P."/>
            <person name="Miyauchi S."/>
            <person name="Morin E."/>
            <person name="Drula E."/>
            <person name="Courty P.E."/>
            <person name="Chicoki N."/>
            <person name="Fauchery L."/>
            <person name="Kohler A."/>
            <person name="Kuo A."/>
            <person name="Labutti K."/>
            <person name="Pangilinan J."/>
            <person name="Lipzen A."/>
            <person name="Riley R."/>
            <person name="Andreopoulos W."/>
            <person name="He G."/>
            <person name="Johnson J."/>
            <person name="Barry K.W."/>
            <person name="Grigoriev I.V."/>
            <person name="Nagy L."/>
            <person name="Hibbett D."/>
            <person name="Henrissat B."/>
            <person name="Matheny P.B."/>
            <person name="Labbe J."/>
            <person name="Martin F."/>
        </authorList>
    </citation>
    <scope>NUCLEOTIDE SEQUENCE</scope>
    <source>
        <strain evidence="1">HHB10654</strain>
    </source>
</reference>
<name>A0ACB8SM17_9AGAM</name>
<gene>
    <name evidence="1" type="ORF">BV25DRAFT_1357796</name>
</gene>
<dbReference type="EMBL" id="MU277244">
    <property type="protein sequence ID" value="KAI0057624.1"/>
    <property type="molecule type" value="Genomic_DNA"/>
</dbReference>
<dbReference type="Proteomes" id="UP000814140">
    <property type="component" value="Unassembled WGS sequence"/>
</dbReference>
<comment type="caution">
    <text evidence="1">The sequence shown here is derived from an EMBL/GenBank/DDBJ whole genome shotgun (WGS) entry which is preliminary data.</text>
</comment>
<proteinExistence type="predicted"/>
<sequence>MDPSTDTLTSPSSLRASMVRPRPRLPAGPRNRTKQQSQSMQPQLQVQGFDRHQSLPSLSTSPLTASDDPDPMSEAVLAPLSSVASEAVSPSESASNTPRDERPMSLPVLSSLSSTPPVSRPATPATPTMSTIKPVPRAPTLATLPPIAFVPEPLPYKHLTLDAAHWTLSSAELQALVSGAIRESAKEKFIQLLPPTVLEGRMAEDTERVERDADGAAARWRFDVARRNMLIRGLSSAAGQDGEAVHALLGQLVATMGALDGHMQTLLHAAAHRAQLVHARDTHRASALAVALRKLNASYARRTRELERARERIAALEGEVEEAWKVAEDVAGEVDRLKGAVATLQERVAAGARARPPEANGAVVDEGDEVSSEEEEGRDEASMNDMTSISRVEVVGVMGTAKITQARLTMAPAPRSPSTASPVSPPTVFPSMGGPPGNASKRLSTSSQLSRVSAARKRSMRASKASLRIPRARSNSNVHNEIASDKRSVKSKASRRPESEQPPVPVVPADEEVSGSFLEMEGRTTGEEDAGVDADGEEEKGNDGERDVSEDEQGALFVSAYLRI</sequence>
<reference evidence="1" key="2">
    <citation type="journal article" date="2022" name="New Phytol.">
        <title>Evolutionary transition to the ectomycorrhizal habit in the genomes of a hyperdiverse lineage of mushroom-forming fungi.</title>
        <authorList>
            <person name="Looney B."/>
            <person name="Miyauchi S."/>
            <person name="Morin E."/>
            <person name="Drula E."/>
            <person name="Courty P.E."/>
            <person name="Kohler A."/>
            <person name="Kuo A."/>
            <person name="LaButti K."/>
            <person name="Pangilinan J."/>
            <person name="Lipzen A."/>
            <person name="Riley R."/>
            <person name="Andreopoulos W."/>
            <person name="He G."/>
            <person name="Johnson J."/>
            <person name="Nolan M."/>
            <person name="Tritt A."/>
            <person name="Barry K.W."/>
            <person name="Grigoriev I.V."/>
            <person name="Nagy L.G."/>
            <person name="Hibbett D."/>
            <person name="Henrissat B."/>
            <person name="Matheny P.B."/>
            <person name="Labbe J."/>
            <person name="Martin F.M."/>
        </authorList>
    </citation>
    <scope>NUCLEOTIDE SEQUENCE</scope>
    <source>
        <strain evidence="1">HHB10654</strain>
    </source>
</reference>
<protein>
    <submittedName>
        <fullName evidence="1">Uncharacterized protein</fullName>
    </submittedName>
</protein>
<keyword evidence="2" id="KW-1185">Reference proteome</keyword>